<feature type="domain" description="Lcl C-terminal" evidence="1">
    <location>
        <begin position="570"/>
        <end position="692"/>
    </location>
</feature>
<feature type="domain" description="GH29D-like beta-sandwich" evidence="2">
    <location>
        <begin position="192"/>
        <end position="256"/>
    </location>
</feature>
<name>A0A833GXC8_9LEPT</name>
<dbReference type="InterPro" id="IPR059177">
    <property type="entry name" value="GH29D-like_dom"/>
</dbReference>
<dbReference type="Proteomes" id="UP000460298">
    <property type="component" value="Unassembled WGS sequence"/>
</dbReference>
<evidence type="ECO:0000313" key="4">
    <source>
        <dbReference type="Proteomes" id="UP000460298"/>
    </source>
</evidence>
<accession>A0A833GXC8</accession>
<comment type="caution">
    <text evidence="3">The sequence shown here is derived from an EMBL/GenBank/DDBJ whole genome shotgun (WGS) entry which is preliminary data.</text>
</comment>
<evidence type="ECO:0000259" key="2">
    <source>
        <dbReference type="Pfam" id="PF13290"/>
    </source>
</evidence>
<reference evidence="3 4" key="1">
    <citation type="submission" date="2019-10" db="EMBL/GenBank/DDBJ databases">
        <title>Extracellular Electron Transfer in a Candidatus Methanoperedens spp. Enrichment Culture.</title>
        <authorList>
            <person name="Berger S."/>
            <person name="Rangel Shaw D."/>
            <person name="Berben T."/>
            <person name="In 'T Zandt M."/>
            <person name="Frank J."/>
            <person name="Reimann J."/>
            <person name="Jetten M.S.M."/>
            <person name="Welte C.U."/>
        </authorList>
    </citation>
    <scope>NUCLEOTIDE SEQUENCE [LARGE SCALE GENOMIC DNA]</scope>
    <source>
        <strain evidence="3">SB12</strain>
    </source>
</reference>
<feature type="domain" description="GH29D-like beta-sandwich" evidence="2">
    <location>
        <begin position="105"/>
        <end position="173"/>
    </location>
</feature>
<dbReference type="AlphaFoldDB" id="A0A833GXC8"/>
<sequence>MRTILRLWVDSFVWSLRGVCCMQTITSFFFRLFRNLLCRLPMGLLLCASFLVLNLCSPGKSGDGAGLLALLSGDAAMSRGGGSNTGGIGADEEETGQIAAPTFTPAAGGFDSDQNVIIQTSTIGATIHYTTDGTEPTTSSPVFLSAIPVSGHGTTKEIRAKAVKDGLMDSMVVSGIFSIDYVRVVAPHFSRAPGQYSSDQSIGLITATPEAIIHYTIDGSSPTTSSPVYAAPIPVNGSGTTRIIRAFAVKNGMLDSTEVAGEFSVSYVARVVTFAQGMNTAVTPSLLAEAYNGSTYTTIPTTGTTFAWSDSTTLNIFLSWKQFPANTRLRLTVSGLQNAAGTPLPNRVEEFETGLTEESLTVADTGQTACFFFNGFAWTSDPSCTQTYVVGDADRPYGQDAHYVDNPSARSINGPTVHEVYNADFITVDHRTGLVWKACSEGQNGSSCAGNRMSLTWYNALNACAGLNTANSGEGYSARTDWRLPTEWELASLLDFGRSAPAMDGALFPGSLSGPYWSSTASSSTAEGAQSVDFTDGITGGGARTNSLYVRCVSSGSKPLTLPSFSASGGMVTDHVTGLVWQRCSAGQTGDATCSGTAVRYGWAAALSYCEGLTLNGRSWRLPAISELRSLVFEGQAVPKISQAHFPGTRTSGYWTSTTYATSPANAWRIGFGFGESAYGSKATGTNYVRCVSGP</sequence>
<evidence type="ECO:0000259" key="1">
    <source>
        <dbReference type="Pfam" id="PF07603"/>
    </source>
</evidence>
<proteinExistence type="predicted"/>
<gene>
    <name evidence="3" type="ORF">F9K24_21395</name>
</gene>
<protein>
    <submittedName>
        <fullName evidence="3">DUF1566 domain-containing protein</fullName>
    </submittedName>
</protein>
<dbReference type="PANTHER" id="PTHR35812:SF1">
    <property type="entry name" value="LIPOPROTEIN"/>
    <property type="match status" value="1"/>
</dbReference>
<dbReference type="EMBL" id="WBUI01000041">
    <property type="protein sequence ID" value="KAB2928948.1"/>
    <property type="molecule type" value="Genomic_DNA"/>
</dbReference>
<dbReference type="InterPro" id="IPR011460">
    <property type="entry name" value="Lcl_C"/>
</dbReference>
<evidence type="ECO:0000313" key="3">
    <source>
        <dbReference type="EMBL" id="KAB2928948.1"/>
    </source>
</evidence>
<dbReference type="Pfam" id="PF13290">
    <property type="entry name" value="CHB_HEX_C_1"/>
    <property type="match status" value="2"/>
</dbReference>
<organism evidence="3 4">
    <name type="scientific">Leptonema illini</name>
    <dbReference type="NCBI Taxonomy" id="183"/>
    <lineage>
        <taxon>Bacteria</taxon>
        <taxon>Pseudomonadati</taxon>
        <taxon>Spirochaetota</taxon>
        <taxon>Spirochaetia</taxon>
        <taxon>Leptospirales</taxon>
        <taxon>Leptospiraceae</taxon>
        <taxon>Leptonema</taxon>
    </lineage>
</organism>
<dbReference type="Pfam" id="PF07603">
    <property type="entry name" value="Lcl_C"/>
    <property type="match status" value="2"/>
</dbReference>
<feature type="domain" description="Lcl C-terminal" evidence="1">
    <location>
        <begin position="427"/>
        <end position="553"/>
    </location>
</feature>
<dbReference type="PANTHER" id="PTHR35812">
    <property type="entry name" value="LIPOPROTEIN"/>
    <property type="match status" value="1"/>
</dbReference>